<proteinExistence type="predicted"/>
<sequence length="85" mass="9584">MKLEKAVQLLLYVGLFFILMGALIPKILLLTQLGIGLLAFSLASGFFISGFNSWERMSLLFRLIYVAVVAVFSVLAYFAIRMYIQ</sequence>
<evidence type="ECO:0000313" key="3">
    <source>
        <dbReference type="Proteomes" id="UP000192582"/>
    </source>
</evidence>
<keyword evidence="1" id="KW-0812">Transmembrane</keyword>
<keyword evidence="1" id="KW-1133">Transmembrane helix</keyword>
<reference evidence="2 3" key="1">
    <citation type="submission" date="2017-04" db="EMBL/GenBank/DDBJ databases">
        <authorList>
            <person name="Afonso C.L."/>
            <person name="Miller P.J."/>
            <person name="Scott M.A."/>
            <person name="Spackman E."/>
            <person name="Goraichik I."/>
            <person name="Dimitrov K.M."/>
            <person name="Suarez D.L."/>
            <person name="Swayne D.E."/>
        </authorList>
    </citation>
    <scope>NUCLEOTIDE SEQUENCE [LARGE SCALE GENOMIC DNA]</scope>
    <source>
        <strain evidence="2 3">KR-140</strain>
    </source>
</reference>
<evidence type="ECO:0000256" key="1">
    <source>
        <dbReference type="SAM" id="Phobius"/>
    </source>
</evidence>
<dbReference type="AlphaFoldDB" id="A0A1W1VJ96"/>
<evidence type="ECO:0000313" key="2">
    <source>
        <dbReference type="EMBL" id="SMB93300.1"/>
    </source>
</evidence>
<keyword evidence="3" id="KW-1185">Reference proteome</keyword>
<organism evidence="2 3">
    <name type="scientific">Deinococcus hopiensis KR-140</name>
    <dbReference type="NCBI Taxonomy" id="695939"/>
    <lineage>
        <taxon>Bacteria</taxon>
        <taxon>Thermotogati</taxon>
        <taxon>Deinococcota</taxon>
        <taxon>Deinococci</taxon>
        <taxon>Deinococcales</taxon>
        <taxon>Deinococcaceae</taxon>
        <taxon>Deinococcus</taxon>
    </lineage>
</organism>
<name>A0A1W1VJ96_9DEIO</name>
<feature type="transmembrane region" description="Helical" evidence="1">
    <location>
        <begin position="9"/>
        <end position="27"/>
    </location>
</feature>
<dbReference type="EMBL" id="FWWU01000009">
    <property type="protein sequence ID" value="SMB93300.1"/>
    <property type="molecule type" value="Genomic_DNA"/>
</dbReference>
<accession>A0A1W1VJ96</accession>
<keyword evidence="1" id="KW-0472">Membrane</keyword>
<feature type="transmembrane region" description="Helical" evidence="1">
    <location>
        <begin position="63"/>
        <end position="84"/>
    </location>
</feature>
<feature type="transmembrane region" description="Helical" evidence="1">
    <location>
        <begin position="33"/>
        <end position="51"/>
    </location>
</feature>
<dbReference type="STRING" id="695939.SAMN00790413_01923"/>
<gene>
    <name evidence="2" type="ORF">SAMN00790413_01923</name>
</gene>
<dbReference type="Proteomes" id="UP000192582">
    <property type="component" value="Unassembled WGS sequence"/>
</dbReference>
<protein>
    <submittedName>
        <fullName evidence="2">Uncharacterized protein</fullName>
    </submittedName>
</protein>